<keyword evidence="8" id="KW-0496">Mitochondrion</keyword>
<gene>
    <name evidence="10" type="ORF">MNOR_LOCUS14467</name>
</gene>
<evidence type="ECO:0000256" key="2">
    <source>
        <dbReference type="ARBA" id="ARBA00008317"/>
    </source>
</evidence>
<evidence type="ECO:0000256" key="4">
    <source>
        <dbReference type="ARBA" id="ARBA00022448"/>
    </source>
</evidence>
<keyword evidence="5" id="KW-0679">Respiratory chain</keyword>
<sequence>MNWVRSIYNIVFRNIPKMEKALFCSSQQNTKHLQYRIQVKKITGIVSARLNQVIYLTSEAHLSRIPKNVDNEILNILRQRQEDCVMWHGHDYKTKCADIIEDYNTGATNWFAKYGDLGVYGNVKDAYMKQKHRMIWERRHGAIGAGMKAQVN</sequence>
<protein>
    <recommendedName>
        <fullName evidence="3">NADH dehydrogenase [ubiquinone] 1 beta subcomplex subunit 10</fullName>
    </recommendedName>
</protein>
<feature type="non-terminal residue" evidence="10">
    <location>
        <position position="152"/>
    </location>
</feature>
<name>A0AAV2QMG0_MEGNR</name>
<dbReference type="GO" id="GO:0005743">
    <property type="term" value="C:mitochondrial inner membrane"/>
    <property type="evidence" value="ECO:0007669"/>
    <property type="project" value="UniProtKB-SubCell"/>
</dbReference>
<dbReference type="Proteomes" id="UP001497623">
    <property type="component" value="Unassembled WGS sequence"/>
</dbReference>
<accession>A0AAV2QMG0</accession>
<reference evidence="10 11" key="1">
    <citation type="submission" date="2024-05" db="EMBL/GenBank/DDBJ databases">
        <authorList>
            <person name="Wallberg A."/>
        </authorList>
    </citation>
    <scope>NUCLEOTIDE SEQUENCE [LARGE SCALE GENOMIC DNA]</scope>
</reference>
<keyword evidence="6" id="KW-0999">Mitochondrion inner membrane</keyword>
<evidence type="ECO:0000256" key="1">
    <source>
        <dbReference type="ARBA" id="ARBA00004443"/>
    </source>
</evidence>
<dbReference type="PANTHER" id="PTHR13094">
    <property type="entry name" value="NADH-UBIQUINONE OXIDOREDUCTASE PDSW SUBUNIT"/>
    <property type="match status" value="1"/>
</dbReference>
<keyword evidence="7" id="KW-0249">Electron transport</keyword>
<dbReference type="AlphaFoldDB" id="A0AAV2QMG0"/>
<comment type="similarity">
    <text evidence="2">Belongs to the complex I NDUFB10 subunit family.</text>
</comment>
<dbReference type="InterPro" id="IPR019377">
    <property type="entry name" value="NADH_UbQ_OxRdtase_su10"/>
</dbReference>
<evidence type="ECO:0000313" key="11">
    <source>
        <dbReference type="Proteomes" id="UP001497623"/>
    </source>
</evidence>
<evidence type="ECO:0000256" key="5">
    <source>
        <dbReference type="ARBA" id="ARBA00022660"/>
    </source>
</evidence>
<evidence type="ECO:0000256" key="8">
    <source>
        <dbReference type="ARBA" id="ARBA00023128"/>
    </source>
</evidence>
<dbReference type="Pfam" id="PF10249">
    <property type="entry name" value="NDUFB10"/>
    <property type="match status" value="1"/>
</dbReference>
<keyword evidence="11" id="KW-1185">Reference proteome</keyword>
<evidence type="ECO:0000256" key="6">
    <source>
        <dbReference type="ARBA" id="ARBA00022792"/>
    </source>
</evidence>
<comment type="caution">
    <text evidence="10">The sequence shown here is derived from an EMBL/GenBank/DDBJ whole genome shotgun (WGS) entry which is preliminary data.</text>
</comment>
<dbReference type="PANTHER" id="PTHR13094:SF1">
    <property type="entry name" value="NADH DEHYDROGENASE [UBIQUINONE] 1 BETA SUBCOMPLEX SUBUNIT 10"/>
    <property type="match status" value="1"/>
</dbReference>
<evidence type="ECO:0000313" key="10">
    <source>
        <dbReference type="EMBL" id="CAL4091919.1"/>
    </source>
</evidence>
<keyword evidence="9" id="KW-0472">Membrane</keyword>
<keyword evidence="4" id="KW-0813">Transport</keyword>
<evidence type="ECO:0000256" key="9">
    <source>
        <dbReference type="ARBA" id="ARBA00023136"/>
    </source>
</evidence>
<dbReference type="EMBL" id="CAXKWB010008677">
    <property type="protein sequence ID" value="CAL4091919.1"/>
    <property type="molecule type" value="Genomic_DNA"/>
</dbReference>
<dbReference type="InterPro" id="IPR039993">
    <property type="entry name" value="NDUFB10"/>
</dbReference>
<evidence type="ECO:0000256" key="7">
    <source>
        <dbReference type="ARBA" id="ARBA00022982"/>
    </source>
</evidence>
<organism evidence="10 11">
    <name type="scientific">Meganyctiphanes norvegica</name>
    <name type="common">Northern krill</name>
    <name type="synonym">Thysanopoda norvegica</name>
    <dbReference type="NCBI Taxonomy" id="48144"/>
    <lineage>
        <taxon>Eukaryota</taxon>
        <taxon>Metazoa</taxon>
        <taxon>Ecdysozoa</taxon>
        <taxon>Arthropoda</taxon>
        <taxon>Crustacea</taxon>
        <taxon>Multicrustacea</taxon>
        <taxon>Malacostraca</taxon>
        <taxon>Eumalacostraca</taxon>
        <taxon>Eucarida</taxon>
        <taxon>Euphausiacea</taxon>
        <taxon>Euphausiidae</taxon>
        <taxon>Meganyctiphanes</taxon>
    </lineage>
</organism>
<evidence type="ECO:0000256" key="3">
    <source>
        <dbReference type="ARBA" id="ARBA00014109"/>
    </source>
</evidence>
<dbReference type="GO" id="GO:0045271">
    <property type="term" value="C:respiratory chain complex I"/>
    <property type="evidence" value="ECO:0007669"/>
    <property type="project" value="UniProtKB-ARBA"/>
</dbReference>
<comment type="subcellular location">
    <subcellularLocation>
        <location evidence="1">Mitochondrion inner membrane</location>
        <topology evidence="1">Peripheral membrane protein</topology>
        <orientation evidence="1">Matrix side</orientation>
    </subcellularLocation>
</comment>
<proteinExistence type="inferred from homology"/>